<evidence type="ECO:0000256" key="2">
    <source>
        <dbReference type="SAM" id="Phobius"/>
    </source>
</evidence>
<sequence>MNLIVYIHAQSRCSWAIRADGRISGAPRKWGGGVGARGGAWGGRKKWTPPPEPRPNESKTAVTTEPDMKLRERLTLGASFLAVLVTLGIVLDLQLDLGMTGHRLLPRHGRVRYGSDVDPPRASYNSFRRKFLERSNSSASGAGSQPLVDPTTASSSARPDQFLDLREVLLDLGNQDVVVKTYEADEPNPNLDQLLQLHSRCEVRRESYIPPPQVIYTSKSLKHDKHQNTTGATAPSQVTVVESVPDG</sequence>
<proteinExistence type="predicted"/>
<keyword evidence="2" id="KW-0812">Transmembrane</keyword>
<feature type="region of interest" description="Disordered" evidence="1">
    <location>
        <begin position="34"/>
        <end position="65"/>
    </location>
</feature>
<feature type="transmembrane region" description="Helical" evidence="2">
    <location>
        <begin position="74"/>
        <end position="93"/>
    </location>
</feature>
<protein>
    <submittedName>
        <fullName evidence="3">Uncharacterized protein</fullName>
    </submittedName>
</protein>
<dbReference type="EMBL" id="WIXP02000015">
    <property type="protein sequence ID" value="KAF6199040.1"/>
    <property type="molecule type" value="Genomic_DNA"/>
</dbReference>
<reference evidence="3" key="1">
    <citation type="journal article" date="2021" name="Mol. Ecol. Resour.">
        <title>Apolygus lucorum genome provides insights into omnivorousness and mesophyll feeding.</title>
        <authorList>
            <person name="Liu Y."/>
            <person name="Liu H."/>
            <person name="Wang H."/>
            <person name="Huang T."/>
            <person name="Liu B."/>
            <person name="Yang B."/>
            <person name="Yin L."/>
            <person name="Li B."/>
            <person name="Zhang Y."/>
            <person name="Zhang S."/>
            <person name="Jiang F."/>
            <person name="Zhang X."/>
            <person name="Ren Y."/>
            <person name="Wang B."/>
            <person name="Wang S."/>
            <person name="Lu Y."/>
            <person name="Wu K."/>
            <person name="Fan W."/>
            <person name="Wang G."/>
        </authorList>
    </citation>
    <scope>NUCLEOTIDE SEQUENCE</scope>
    <source>
        <strain evidence="3">12Hb</strain>
    </source>
</reference>
<dbReference type="Proteomes" id="UP000466442">
    <property type="component" value="Unassembled WGS sequence"/>
</dbReference>
<accession>A0A8S9WQ44</accession>
<keyword evidence="4" id="KW-1185">Reference proteome</keyword>
<keyword evidence="2" id="KW-0472">Membrane</keyword>
<organism evidence="3 4">
    <name type="scientific">Apolygus lucorum</name>
    <name type="common">Small green plant bug</name>
    <name type="synonym">Lygocoris lucorum</name>
    <dbReference type="NCBI Taxonomy" id="248454"/>
    <lineage>
        <taxon>Eukaryota</taxon>
        <taxon>Metazoa</taxon>
        <taxon>Ecdysozoa</taxon>
        <taxon>Arthropoda</taxon>
        <taxon>Hexapoda</taxon>
        <taxon>Insecta</taxon>
        <taxon>Pterygota</taxon>
        <taxon>Neoptera</taxon>
        <taxon>Paraneoptera</taxon>
        <taxon>Hemiptera</taxon>
        <taxon>Heteroptera</taxon>
        <taxon>Panheteroptera</taxon>
        <taxon>Cimicomorpha</taxon>
        <taxon>Miridae</taxon>
        <taxon>Mirini</taxon>
        <taxon>Apolygus</taxon>
    </lineage>
</organism>
<keyword evidence="2" id="KW-1133">Transmembrane helix</keyword>
<gene>
    <name evidence="3" type="ORF">GE061_007065</name>
</gene>
<evidence type="ECO:0000313" key="4">
    <source>
        <dbReference type="Proteomes" id="UP000466442"/>
    </source>
</evidence>
<dbReference type="AlphaFoldDB" id="A0A8S9WQ44"/>
<evidence type="ECO:0000313" key="3">
    <source>
        <dbReference type="EMBL" id="KAF6199040.1"/>
    </source>
</evidence>
<name>A0A8S9WQ44_APOLU</name>
<feature type="region of interest" description="Disordered" evidence="1">
    <location>
        <begin position="135"/>
        <end position="156"/>
    </location>
</feature>
<dbReference type="OrthoDB" id="6627105at2759"/>
<evidence type="ECO:0000256" key="1">
    <source>
        <dbReference type="SAM" id="MobiDB-lite"/>
    </source>
</evidence>
<comment type="caution">
    <text evidence="3">The sequence shown here is derived from an EMBL/GenBank/DDBJ whole genome shotgun (WGS) entry which is preliminary data.</text>
</comment>